<reference evidence="1" key="2">
    <citation type="journal article" date="2021" name="PeerJ">
        <title>Extensive microbial diversity within the chicken gut microbiome revealed by metagenomics and culture.</title>
        <authorList>
            <person name="Gilroy R."/>
            <person name="Ravi A."/>
            <person name="Getino M."/>
            <person name="Pursley I."/>
            <person name="Horton D.L."/>
            <person name="Alikhan N.F."/>
            <person name="Baker D."/>
            <person name="Gharbi K."/>
            <person name="Hall N."/>
            <person name="Watson M."/>
            <person name="Adriaenssens E.M."/>
            <person name="Foster-Nyarko E."/>
            <person name="Jarju S."/>
            <person name="Secka A."/>
            <person name="Antonio M."/>
            <person name="Oren A."/>
            <person name="Chaudhuri R.R."/>
            <person name="La Ragione R."/>
            <person name="Hildebrand F."/>
            <person name="Pallen M.J."/>
        </authorList>
    </citation>
    <scope>NUCLEOTIDE SEQUENCE</scope>
    <source>
        <strain evidence="1">6276</strain>
    </source>
</reference>
<evidence type="ECO:0000313" key="2">
    <source>
        <dbReference type="Proteomes" id="UP000823928"/>
    </source>
</evidence>
<accession>A0A9D1F188</accession>
<dbReference type="EMBL" id="DVIU01000281">
    <property type="protein sequence ID" value="HIS37646.1"/>
    <property type="molecule type" value="Genomic_DNA"/>
</dbReference>
<dbReference type="Proteomes" id="UP000823928">
    <property type="component" value="Unassembled WGS sequence"/>
</dbReference>
<gene>
    <name evidence="1" type="ORF">IAC10_13655</name>
</gene>
<evidence type="ECO:0000313" key="1">
    <source>
        <dbReference type="EMBL" id="HIS37646.1"/>
    </source>
</evidence>
<sequence>MNGTFFKFYDIYTEENKRYFSEEFLKNNTFDDIVHPKFKDLGMRFTVLAANVQLITDIVNNIKNSPQIYNSYSRNDKKKVKDFLKQFHQLTTDTNVLLLDFVSMSLLLKEWG</sequence>
<name>A0A9D1F188_9BACT</name>
<organism evidence="1 2">
    <name type="scientific">Candidatus Scatousia excrementigallinarum</name>
    <dbReference type="NCBI Taxonomy" id="2840935"/>
    <lineage>
        <taxon>Bacteria</taxon>
        <taxon>Candidatus Scatousia</taxon>
    </lineage>
</organism>
<protein>
    <submittedName>
        <fullName evidence="1">Uncharacterized protein</fullName>
    </submittedName>
</protein>
<reference evidence="1" key="1">
    <citation type="submission" date="2020-10" db="EMBL/GenBank/DDBJ databases">
        <authorList>
            <person name="Gilroy R."/>
        </authorList>
    </citation>
    <scope>NUCLEOTIDE SEQUENCE</scope>
    <source>
        <strain evidence="1">6276</strain>
    </source>
</reference>
<comment type="caution">
    <text evidence="1">The sequence shown here is derived from an EMBL/GenBank/DDBJ whole genome shotgun (WGS) entry which is preliminary data.</text>
</comment>
<proteinExistence type="predicted"/>
<dbReference type="AlphaFoldDB" id="A0A9D1F188"/>